<dbReference type="SUPFAM" id="SSF54427">
    <property type="entry name" value="NTF2-like"/>
    <property type="match status" value="1"/>
</dbReference>
<accession>A0A7I7YCI9</accession>
<proteinExistence type="predicted"/>
<sequence length="138" mass="15875">MPVVLAENPRLGSMSIAVLRRMFEQMVVKKDPTAIDRFYDPSFIMFSNGITQDFDAFAASHRTIYDTPISYSIEYDEDAWVEAADKVAGRVWITTSRPDEDPTRIEVVLIAAFIDGRISRVWETTWPSWNELPAFETY</sequence>
<keyword evidence="2" id="KW-1185">Reference proteome</keyword>
<dbReference type="InterPro" id="IPR032710">
    <property type="entry name" value="NTF2-like_dom_sf"/>
</dbReference>
<evidence type="ECO:0008006" key="3">
    <source>
        <dbReference type="Google" id="ProtNLM"/>
    </source>
</evidence>
<dbReference type="Proteomes" id="UP000467385">
    <property type="component" value="Chromosome"/>
</dbReference>
<protein>
    <recommendedName>
        <fullName evidence="3">SnoaL-like domain-containing protein</fullName>
    </recommendedName>
</protein>
<dbReference type="AlphaFoldDB" id="A0A7I7YCI9"/>
<organism evidence="1 2">
    <name type="scientific">Mycobacterium conspicuum</name>
    <dbReference type="NCBI Taxonomy" id="44010"/>
    <lineage>
        <taxon>Bacteria</taxon>
        <taxon>Bacillati</taxon>
        <taxon>Actinomycetota</taxon>
        <taxon>Actinomycetes</taxon>
        <taxon>Mycobacteriales</taxon>
        <taxon>Mycobacteriaceae</taxon>
        <taxon>Mycobacterium</taxon>
    </lineage>
</organism>
<name>A0A7I7YCI9_9MYCO</name>
<evidence type="ECO:0000313" key="2">
    <source>
        <dbReference type="Proteomes" id="UP000467385"/>
    </source>
</evidence>
<gene>
    <name evidence="1" type="ORF">MCNS_24890</name>
</gene>
<evidence type="ECO:0000313" key="1">
    <source>
        <dbReference type="EMBL" id="BBZ39426.1"/>
    </source>
</evidence>
<dbReference type="Gene3D" id="3.10.450.50">
    <property type="match status" value="1"/>
</dbReference>
<dbReference type="EMBL" id="AP022613">
    <property type="protein sequence ID" value="BBZ39426.1"/>
    <property type="molecule type" value="Genomic_DNA"/>
</dbReference>
<reference evidence="1 2" key="1">
    <citation type="journal article" date="2019" name="Emerg. Microbes Infect.">
        <title>Comprehensive subspecies identification of 175 nontuberculous mycobacteria species based on 7547 genomic profiles.</title>
        <authorList>
            <person name="Matsumoto Y."/>
            <person name="Kinjo T."/>
            <person name="Motooka D."/>
            <person name="Nabeya D."/>
            <person name="Jung N."/>
            <person name="Uechi K."/>
            <person name="Horii T."/>
            <person name="Iida T."/>
            <person name="Fujita J."/>
            <person name="Nakamura S."/>
        </authorList>
    </citation>
    <scope>NUCLEOTIDE SEQUENCE [LARGE SCALE GENOMIC DNA]</scope>
    <source>
        <strain evidence="1 2">JCM 14738</strain>
    </source>
</reference>